<evidence type="ECO:0008006" key="4">
    <source>
        <dbReference type="Google" id="ProtNLM"/>
    </source>
</evidence>
<proteinExistence type="predicted"/>
<keyword evidence="3" id="KW-1185">Reference proteome</keyword>
<feature type="transmembrane region" description="Helical" evidence="1">
    <location>
        <begin position="49"/>
        <end position="66"/>
    </location>
</feature>
<keyword evidence="1" id="KW-0472">Membrane</keyword>
<name>A0ABV8IUM0_9ACTN</name>
<organism evidence="2 3">
    <name type="scientific">Actinoplanes subglobosus</name>
    <dbReference type="NCBI Taxonomy" id="1547892"/>
    <lineage>
        <taxon>Bacteria</taxon>
        <taxon>Bacillati</taxon>
        <taxon>Actinomycetota</taxon>
        <taxon>Actinomycetes</taxon>
        <taxon>Micromonosporales</taxon>
        <taxon>Micromonosporaceae</taxon>
        <taxon>Actinoplanes</taxon>
    </lineage>
</organism>
<dbReference type="Proteomes" id="UP001595867">
    <property type="component" value="Unassembled WGS sequence"/>
</dbReference>
<feature type="transmembrane region" description="Helical" evidence="1">
    <location>
        <begin position="203"/>
        <end position="227"/>
    </location>
</feature>
<evidence type="ECO:0000313" key="3">
    <source>
        <dbReference type="Proteomes" id="UP001595867"/>
    </source>
</evidence>
<protein>
    <recommendedName>
        <fullName evidence="4">Integral membrane protein</fullName>
    </recommendedName>
</protein>
<feature type="transmembrane region" description="Helical" evidence="1">
    <location>
        <begin position="174"/>
        <end position="196"/>
    </location>
</feature>
<sequence>MERELARKPVAAAGVVILGCAVAALLAALWSSALVVRGTELFGWNTIPALWPLLSGVLVASVILLISPRYARAAGVVTLLCAVQLVGGGFVASRDWLNTWGASGFDTQALALVLPLTMMLVIAMTVAGSVAVALLWHPTMRWRPERLRWLVAGVLIAVLLPAVLIPLAGTELTIIGQVALTWSLPWGFGIAVGGWLEKPLRKIAAATVAASVILTPAILVTWAVSWATLHLVDTVGRDALMIGAVAVLSAWAAVANLLRHRDRRRQRLLS</sequence>
<evidence type="ECO:0000256" key="1">
    <source>
        <dbReference type="SAM" id="Phobius"/>
    </source>
</evidence>
<keyword evidence="1" id="KW-1133">Transmembrane helix</keyword>
<comment type="caution">
    <text evidence="2">The sequence shown here is derived from an EMBL/GenBank/DDBJ whole genome shotgun (WGS) entry which is preliminary data.</text>
</comment>
<feature type="transmembrane region" description="Helical" evidence="1">
    <location>
        <begin position="239"/>
        <end position="258"/>
    </location>
</feature>
<dbReference type="EMBL" id="JBHSBL010000015">
    <property type="protein sequence ID" value="MFC4066687.1"/>
    <property type="molecule type" value="Genomic_DNA"/>
</dbReference>
<keyword evidence="1" id="KW-0812">Transmembrane</keyword>
<dbReference type="RefSeq" id="WP_378067650.1">
    <property type="nucleotide sequence ID" value="NZ_JBHSBL010000015.1"/>
</dbReference>
<reference evidence="3" key="1">
    <citation type="journal article" date="2019" name="Int. J. Syst. Evol. Microbiol.">
        <title>The Global Catalogue of Microorganisms (GCM) 10K type strain sequencing project: providing services to taxonomists for standard genome sequencing and annotation.</title>
        <authorList>
            <consortium name="The Broad Institute Genomics Platform"/>
            <consortium name="The Broad Institute Genome Sequencing Center for Infectious Disease"/>
            <person name="Wu L."/>
            <person name="Ma J."/>
        </authorList>
    </citation>
    <scope>NUCLEOTIDE SEQUENCE [LARGE SCALE GENOMIC DNA]</scope>
    <source>
        <strain evidence="3">TBRC 5832</strain>
    </source>
</reference>
<feature type="transmembrane region" description="Helical" evidence="1">
    <location>
        <begin position="112"/>
        <end position="135"/>
    </location>
</feature>
<evidence type="ECO:0000313" key="2">
    <source>
        <dbReference type="EMBL" id="MFC4066687.1"/>
    </source>
</evidence>
<gene>
    <name evidence="2" type="ORF">ACFO0C_17250</name>
</gene>
<accession>A0ABV8IUM0</accession>
<dbReference type="PROSITE" id="PS51257">
    <property type="entry name" value="PROKAR_LIPOPROTEIN"/>
    <property type="match status" value="1"/>
</dbReference>
<feature type="transmembrane region" description="Helical" evidence="1">
    <location>
        <begin position="147"/>
        <end position="168"/>
    </location>
</feature>
<feature type="transmembrane region" description="Helical" evidence="1">
    <location>
        <begin position="73"/>
        <end position="92"/>
    </location>
</feature>